<feature type="region of interest" description="Disordered" evidence="1">
    <location>
        <begin position="798"/>
        <end position="871"/>
    </location>
</feature>
<protein>
    <submittedName>
        <fullName evidence="2">Uncharacterized protein</fullName>
    </submittedName>
</protein>
<feature type="compositionally biased region" description="Basic and acidic residues" evidence="1">
    <location>
        <begin position="325"/>
        <end position="336"/>
    </location>
</feature>
<accession>A0A409VGJ1</accession>
<sequence>MSEGTSAPLSMLPVTLLTTGDSECSVNHSNDPTHIHLAQNTMHGTCDKKEDSDLSESYESSPGSRPDQKLEAKEKERTGHSPRPTSTLVHGTPLVPQSPASSVNSDEFYTPEISQDVFPSLTPMVTLDIVEAPESQGSLPHYPENCVSFGFSETAEIIINGSSSGSTPFADDTNNTELLTTDTADELEAYWRQAHVCSSVLSVPSALIYDLAQQRLVSSIMDVPHHSVQPTTLQKPNKASPLDDNIDQAGLLTRSQRETHHEQHLSPSTHAYKTPNALSLWVPPSTSQAVPHTPERPNWALAPDESPSAHSKSTGNRRRSKNRSGRPERSPRHEKPWASLSPSEGAKSLGKPNMRSLEIAHCYRHMQVNDRDPDISERDVIATFSPSKTKEISSIPAGSFHMGVDHIAPKQSSPPQKIHRNDVASTLDVTGIANSPPILIQDTCQEHHAEILRQNQALIELLRSHQHCATDYSSSYHHRPQQIQEDVTPPEHTPVDAHHALGPQINEKGFQRSRTTVNPNTKNNEHALKRRASWRKSISLPTILEATAGGQISASYHTFNEIDAIDHSPFELYRVQDPISIDHNTFQKGGGFYKQDIHGVGIQIKWPSQSEETAFHESAHPILSWNHAGNGYGHSTPLPNVSALSHRLKEPGTEVLTDALSRDLLQHTVMLEDNHTSTWHASRPTERPQVERAIQDPTASKLRTRVHGELPRSSSFMSNIPIAVRLQRKPSLTNQHINKAERNGGMISPSSYTSNPGCESKIPQMQSNWSAKPGSTQIARDWRQQSGTSSSPMLHTAISESVDHTGQPVYKARSEKRMNKSGSSVDSVGGTTRSQTIAPMHRLFSSAQMSSRAQFVDPSNKHSQAPILQPRTLGDLHGSVVSVEKRKSYAIGGSPLGDQSGSTQYPYKPVDQASGSMSIQRPSNSPATDCGEDDRDG</sequence>
<evidence type="ECO:0000313" key="3">
    <source>
        <dbReference type="Proteomes" id="UP000284842"/>
    </source>
</evidence>
<reference evidence="2 3" key="1">
    <citation type="journal article" date="2018" name="Evol. Lett.">
        <title>Horizontal gene cluster transfer increased hallucinogenic mushroom diversity.</title>
        <authorList>
            <person name="Reynolds H.T."/>
            <person name="Vijayakumar V."/>
            <person name="Gluck-Thaler E."/>
            <person name="Korotkin H.B."/>
            <person name="Matheny P.B."/>
            <person name="Slot J.C."/>
        </authorList>
    </citation>
    <scope>NUCLEOTIDE SEQUENCE [LARGE SCALE GENOMIC DNA]</scope>
    <source>
        <strain evidence="2 3">2629</strain>
    </source>
</reference>
<feature type="region of interest" description="Disordered" evidence="1">
    <location>
        <begin position="890"/>
        <end position="937"/>
    </location>
</feature>
<feature type="compositionally biased region" description="Low complexity" evidence="1">
    <location>
        <begin position="821"/>
        <end position="834"/>
    </location>
</feature>
<dbReference type="EMBL" id="NHTK01006067">
    <property type="protein sequence ID" value="PPQ65374.1"/>
    <property type="molecule type" value="Genomic_DNA"/>
</dbReference>
<comment type="caution">
    <text evidence="2">The sequence shown here is derived from an EMBL/GenBank/DDBJ whole genome shotgun (WGS) entry which is preliminary data.</text>
</comment>
<feature type="compositionally biased region" description="Basic and acidic residues" evidence="1">
    <location>
        <begin position="66"/>
        <end position="79"/>
    </location>
</feature>
<keyword evidence="3" id="KW-1185">Reference proteome</keyword>
<organism evidence="2 3">
    <name type="scientific">Panaeolus cyanescens</name>
    <dbReference type="NCBI Taxonomy" id="181874"/>
    <lineage>
        <taxon>Eukaryota</taxon>
        <taxon>Fungi</taxon>
        <taxon>Dikarya</taxon>
        <taxon>Basidiomycota</taxon>
        <taxon>Agaricomycotina</taxon>
        <taxon>Agaricomycetes</taxon>
        <taxon>Agaricomycetidae</taxon>
        <taxon>Agaricales</taxon>
        <taxon>Agaricineae</taxon>
        <taxon>Galeropsidaceae</taxon>
        <taxon>Panaeolus</taxon>
    </lineage>
</organism>
<feature type="region of interest" description="Disordered" evidence="1">
    <location>
        <begin position="279"/>
        <end position="352"/>
    </location>
</feature>
<dbReference type="OrthoDB" id="10609519at2759"/>
<dbReference type="AlphaFoldDB" id="A0A409VGJ1"/>
<dbReference type="InParanoid" id="A0A409VGJ1"/>
<dbReference type="Proteomes" id="UP000284842">
    <property type="component" value="Unassembled WGS sequence"/>
</dbReference>
<feature type="compositionally biased region" description="Basic residues" evidence="1">
    <location>
        <begin position="315"/>
        <end position="324"/>
    </location>
</feature>
<proteinExistence type="predicted"/>
<feature type="region of interest" description="Disordered" evidence="1">
    <location>
        <begin position="39"/>
        <end position="103"/>
    </location>
</feature>
<feature type="compositionally biased region" description="Polar residues" evidence="1">
    <location>
        <begin position="913"/>
        <end position="927"/>
    </location>
</feature>
<gene>
    <name evidence="2" type="ORF">CVT24_011483</name>
</gene>
<name>A0A409VGJ1_9AGAR</name>
<evidence type="ECO:0000256" key="1">
    <source>
        <dbReference type="SAM" id="MobiDB-lite"/>
    </source>
</evidence>
<evidence type="ECO:0000313" key="2">
    <source>
        <dbReference type="EMBL" id="PPQ65374.1"/>
    </source>
</evidence>